<gene>
    <name evidence="2" type="ORF">HPP92_011597</name>
</gene>
<evidence type="ECO:0000313" key="2">
    <source>
        <dbReference type="EMBL" id="KAG0483513.1"/>
    </source>
</evidence>
<organism evidence="2 3">
    <name type="scientific">Vanilla planifolia</name>
    <name type="common">Vanilla</name>
    <dbReference type="NCBI Taxonomy" id="51239"/>
    <lineage>
        <taxon>Eukaryota</taxon>
        <taxon>Viridiplantae</taxon>
        <taxon>Streptophyta</taxon>
        <taxon>Embryophyta</taxon>
        <taxon>Tracheophyta</taxon>
        <taxon>Spermatophyta</taxon>
        <taxon>Magnoliopsida</taxon>
        <taxon>Liliopsida</taxon>
        <taxon>Asparagales</taxon>
        <taxon>Orchidaceae</taxon>
        <taxon>Vanilloideae</taxon>
        <taxon>Vanilleae</taxon>
        <taxon>Vanilla</taxon>
    </lineage>
</organism>
<evidence type="ECO:0000313" key="3">
    <source>
        <dbReference type="Proteomes" id="UP000639772"/>
    </source>
</evidence>
<name>A0A835RBS7_VANPL</name>
<dbReference type="Proteomes" id="UP000639772">
    <property type="component" value="Unassembled WGS sequence"/>
</dbReference>
<evidence type="ECO:0000256" key="1">
    <source>
        <dbReference type="SAM" id="MobiDB-lite"/>
    </source>
</evidence>
<dbReference type="EMBL" id="JADCNM010000005">
    <property type="protein sequence ID" value="KAG0483513.1"/>
    <property type="molecule type" value="Genomic_DNA"/>
</dbReference>
<dbReference type="AlphaFoldDB" id="A0A835RBS7"/>
<feature type="region of interest" description="Disordered" evidence="1">
    <location>
        <begin position="1"/>
        <end position="55"/>
    </location>
</feature>
<feature type="compositionally biased region" description="Polar residues" evidence="1">
    <location>
        <begin position="7"/>
        <end position="16"/>
    </location>
</feature>
<comment type="caution">
    <text evidence="2">The sequence shown here is derived from an EMBL/GenBank/DDBJ whole genome shotgun (WGS) entry which is preliminary data.</text>
</comment>
<proteinExistence type="predicted"/>
<sequence>MKRFNDPNCSRENFPSPSDPLFPPMGVRHGGLDPCKSREAAPWISEVSDQKRGVR</sequence>
<protein>
    <submittedName>
        <fullName evidence="2">Uncharacterized protein</fullName>
    </submittedName>
</protein>
<reference evidence="2 3" key="1">
    <citation type="journal article" date="2020" name="Nat. Food">
        <title>A phased Vanilla planifolia genome enables genetic improvement of flavour and production.</title>
        <authorList>
            <person name="Hasing T."/>
            <person name="Tang H."/>
            <person name="Brym M."/>
            <person name="Khazi F."/>
            <person name="Huang T."/>
            <person name="Chambers A.H."/>
        </authorList>
    </citation>
    <scope>NUCLEOTIDE SEQUENCE [LARGE SCALE GENOMIC DNA]</scope>
    <source>
        <tissue evidence="2">Leaf</tissue>
    </source>
</reference>
<accession>A0A835RBS7</accession>